<dbReference type="InterPro" id="IPR032710">
    <property type="entry name" value="NTF2-like_dom_sf"/>
</dbReference>
<name>A0A382HAB9_9ZZZZ</name>
<evidence type="ECO:0000259" key="1">
    <source>
        <dbReference type="Pfam" id="PF12680"/>
    </source>
</evidence>
<dbReference type="Pfam" id="PF12680">
    <property type="entry name" value="SnoaL_2"/>
    <property type="match status" value="1"/>
</dbReference>
<dbReference type="SUPFAM" id="SSF54427">
    <property type="entry name" value="NTF2-like"/>
    <property type="match status" value="1"/>
</dbReference>
<dbReference type="InterPro" id="IPR037401">
    <property type="entry name" value="SnoaL-like"/>
</dbReference>
<protein>
    <recommendedName>
        <fullName evidence="1">SnoaL-like domain-containing protein</fullName>
    </recommendedName>
</protein>
<feature type="non-terminal residue" evidence="2">
    <location>
        <position position="1"/>
    </location>
</feature>
<reference evidence="2" key="1">
    <citation type="submission" date="2018-05" db="EMBL/GenBank/DDBJ databases">
        <authorList>
            <person name="Lanie J.A."/>
            <person name="Ng W.-L."/>
            <person name="Kazmierczak K.M."/>
            <person name="Andrzejewski T.M."/>
            <person name="Davidsen T.M."/>
            <person name="Wayne K.J."/>
            <person name="Tettelin H."/>
            <person name="Glass J.I."/>
            <person name="Rusch D."/>
            <person name="Podicherti R."/>
            <person name="Tsui H.-C.T."/>
            <person name="Winkler M.E."/>
        </authorList>
    </citation>
    <scope>NUCLEOTIDE SEQUENCE</scope>
</reference>
<dbReference type="Gene3D" id="3.10.450.50">
    <property type="match status" value="1"/>
</dbReference>
<proteinExistence type="predicted"/>
<feature type="domain" description="SnoaL-like" evidence="1">
    <location>
        <begin position="22"/>
        <end position="125"/>
    </location>
</feature>
<organism evidence="2">
    <name type="scientific">marine metagenome</name>
    <dbReference type="NCBI Taxonomy" id="408172"/>
    <lineage>
        <taxon>unclassified sequences</taxon>
        <taxon>metagenomes</taxon>
        <taxon>ecological metagenomes</taxon>
    </lineage>
</organism>
<evidence type="ECO:0000313" key="2">
    <source>
        <dbReference type="EMBL" id="SVB84216.1"/>
    </source>
</evidence>
<gene>
    <name evidence="2" type="ORF">METZ01_LOCUS237070</name>
</gene>
<sequence>VAVGKGIGKGGMIDREFAEDFAREWAKTWNAHDLEEILSHYSEDFQMTSPFIPTAMDEATGTLKGKDKVGEYWLKALDRYPELRFQTQMVLAGQNSIVLRYRSFRNELNREAAEVMIFGDDGKVIESIAFYDEV</sequence>
<dbReference type="EMBL" id="UINC01060088">
    <property type="protein sequence ID" value="SVB84216.1"/>
    <property type="molecule type" value="Genomic_DNA"/>
</dbReference>
<accession>A0A382HAB9</accession>
<dbReference type="AlphaFoldDB" id="A0A382HAB9"/>